<dbReference type="PhylomeDB" id="B8MGD0"/>
<dbReference type="SUPFAM" id="SSF48264">
    <property type="entry name" value="Cytochrome P450"/>
    <property type="match status" value="1"/>
</dbReference>
<name>B8MGD0_TALSN</name>
<dbReference type="PANTHER" id="PTHR24305">
    <property type="entry name" value="CYTOCHROME P450"/>
    <property type="match status" value="1"/>
</dbReference>
<dbReference type="CDD" id="cd11061">
    <property type="entry name" value="CYP67-like"/>
    <property type="match status" value="1"/>
</dbReference>
<protein>
    <submittedName>
        <fullName evidence="3">Benzoate 4-monooxygenase cytochrome P450, putative</fullName>
    </submittedName>
</protein>
<dbReference type="InterPro" id="IPR002401">
    <property type="entry name" value="Cyt_P450_E_grp-I"/>
</dbReference>
<keyword evidence="1" id="KW-0408">Iron</keyword>
<accession>B8MGD0</accession>
<feature type="binding site" description="axial binding residue" evidence="1">
    <location>
        <position position="521"/>
    </location>
    <ligand>
        <name>heme</name>
        <dbReference type="ChEBI" id="CHEBI:30413"/>
    </ligand>
    <ligandPart>
        <name>Fe</name>
        <dbReference type="ChEBI" id="CHEBI:18248"/>
    </ligandPart>
</feature>
<dbReference type="OrthoDB" id="6692864at2759"/>
<dbReference type="STRING" id="441959.B8MGD0"/>
<keyword evidence="1" id="KW-0349">Heme</keyword>
<dbReference type="GO" id="GO:0016705">
    <property type="term" value="F:oxidoreductase activity, acting on paired donors, with incorporation or reduction of molecular oxygen"/>
    <property type="evidence" value="ECO:0007669"/>
    <property type="project" value="InterPro"/>
</dbReference>
<gene>
    <name evidence="3" type="ORF">TSTA_013510</name>
</gene>
<feature type="transmembrane region" description="Helical" evidence="2">
    <location>
        <begin position="75"/>
        <end position="99"/>
    </location>
</feature>
<dbReference type="Proteomes" id="UP000001745">
    <property type="component" value="Unassembled WGS sequence"/>
</dbReference>
<comment type="cofactor">
    <cofactor evidence="1">
        <name>heme</name>
        <dbReference type="ChEBI" id="CHEBI:30413"/>
    </cofactor>
</comment>
<dbReference type="PANTHER" id="PTHR24305:SF78">
    <property type="entry name" value="P450, PUTATIVE (EUROFUNG)-RELATED"/>
    <property type="match status" value="1"/>
</dbReference>
<keyword evidence="4" id="KW-1185">Reference proteome</keyword>
<dbReference type="AlphaFoldDB" id="B8MGD0"/>
<dbReference type="VEuPathDB" id="FungiDB:TSTA_013510"/>
<feature type="transmembrane region" description="Helical" evidence="2">
    <location>
        <begin position="20"/>
        <end position="36"/>
    </location>
</feature>
<evidence type="ECO:0000256" key="1">
    <source>
        <dbReference type="PIRSR" id="PIRSR602401-1"/>
    </source>
</evidence>
<dbReference type="EMBL" id="EQ962656">
    <property type="protein sequence ID" value="EED16250.1"/>
    <property type="molecule type" value="Genomic_DNA"/>
</dbReference>
<dbReference type="FunFam" id="1.10.630.10:FF:000129">
    <property type="entry name" value="Benzoate 4-monooxygenase cytochrome P450"/>
    <property type="match status" value="1"/>
</dbReference>
<sequence length="577" mass="65264">MATLAMHYLKDALKADLTSTAGSVAILAVTLHWFVFRVIAVENHLAPLLWFYVVAISGVGYAYLTLANFSILQTLIRLAVVTTSFNASLILSIAVYRLFFHRIRRFPGPFWSKLSRFPDVALAAKEVRYYREVAKMRETYGDFIRTGPREICIVRKSAVPLIYGPQSQCLKTTWYAQVSPNPKKCSIHMTRDFDDHRKRRKAWDRGFSIKALATYEPRIKAKVDSFVSQIQVNEHKPLDATAWSMFLSFDIMGEVGFGKDFNNLSTGKENPAIRAIHEHMTVLSVLSHVPWLLYLISSIPGATAAYADFFRWCGNEIDLKQKTWNPEEYPQDIVSWLLKSYVEKDISASPSLESLHEDSRVVIIAGRYVYSICFFSDTDSTSETTATTLASIFFYLAKYPSTLKKLQHLLDQAMPGGAADWSYEKAKSVTFIDDIINETLRLKPALLTGGYRCTPAQGLQVDDVYIPGDINVFVPVQLIQTDERYYANAQEFIPERWGERKDEMATGDAPFFPFSLGAYSCPGKNLALQSLRIAISVIAQQYNVAFAENETGDDFDKNALDTFTTTLPPLQVQFSRR</sequence>
<keyword evidence="2" id="KW-0472">Membrane</keyword>
<dbReference type="eggNOG" id="KOG0158">
    <property type="taxonomic scope" value="Eukaryota"/>
</dbReference>
<dbReference type="InParanoid" id="B8MGD0"/>
<evidence type="ECO:0000313" key="3">
    <source>
        <dbReference type="EMBL" id="EED16250.1"/>
    </source>
</evidence>
<keyword evidence="2" id="KW-0812">Transmembrane</keyword>
<feature type="transmembrane region" description="Helical" evidence="2">
    <location>
        <begin position="48"/>
        <end position="69"/>
    </location>
</feature>
<dbReference type="RefSeq" id="XP_002483484.1">
    <property type="nucleotide sequence ID" value="XM_002483439.1"/>
</dbReference>
<keyword evidence="3" id="KW-0503">Monooxygenase</keyword>
<keyword evidence="2" id="KW-1133">Transmembrane helix</keyword>
<keyword evidence="1" id="KW-0479">Metal-binding</keyword>
<dbReference type="GO" id="GO:0005506">
    <property type="term" value="F:iron ion binding"/>
    <property type="evidence" value="ECO:0007669"/>
    <property type="project" value="InterPro"/>
</dbReference>
<dbReference type="Pfam" id="PF00067">
    <property type="entry name" value="p450"/>
    <property type="match status" value="1"/>
</dbReference>
<proteinExistence type="predicted"/>
<dbReference type="Gene3D" id="1.10.630.10">
    <property type="entry name" value="Cytochrome P450"/>
    <property type="match status" value="1"/>
</dbReference>
<dbReference type="GO" id="GO:0004497">
    <property type="term" value="F:monooxygenase activity"/>
    <property type="evidence" value="ECO:0007669"/>
    <property type="project" value="UniProtKB-KW"/>
</dbReference>
<dbReference type="PRINTS" id="PR00463">
    <property type="entry name" value="EP450I"/>
</dbReference>
<evidence type="ECO:0000313" key="4">
    <source>
        <dbReference type="Proteomes" id="UP000001745"/>
    </source>
</evidence>
<dbReference type="GeneID" id="8099150"/>
<dbReference type="InterPro" id="IPR050121">
    <property type="entry name" value="Cytochrome_P450_monoxygenase"/>
</dbReference>
<dbReference type="InterPro" id="IPR001128">
    <property type="entry name" value="Cyt_P450"/>
</dbReference>
<organism evidence="3 4">
    <name type="scientific">Talaromyces stipitatus (strain ATCC 10500 / CBS 375.48 / QM 6759 / NRRL 1006)</name>
    <name type="common">Penicillium stipitatum</name>
    <dbReference type="NCBI Taxonomy" id="441959"/>
    <lineage>
        <taxon>Eukaryota</taxon>
        <taxon>Fungi</taxon>
        <taxon>Dikarya</taxon>
        <taxon>Ascomycota</taxon>
        <taxon>Pezizomycotina</taxon>
        <taxon>Eurotiomycetes</taxon>
        <taxon>Eurotiomycetidae</taxon>
        <taxon>Eurotiales</taxon>
        <taxon>Trichocomaceae</taxon>
        <taxon>Talaromyces</taxon>
        <taxon>Talaromyces sect. Talaromyces</taxon>
    </lineage>
</organism>
<dbReference type="InterPro" id="IPR036396">
    <property type="entry name" value="Cyt_P450_sf"/>
</dbReference>
<evidence type="ECO:0000256" key="2">
    <source>
        <dbReference type="SAM" id="Phobius"/>
    </source>
</evidence>
<reference evidence="4" key="1">
    <citation type="journal article" date="2015" name="Genome Announc.">
        <title>Genome sequence of the AIDS-associated pathogen Penicillium marneffei (ATCC18224) and its near taxonomic relative Talaromyces stipitatus (ATCC10500).</title>
        <authorList>
            <person name="Nierman W.C."/>
            <person name="Fedorova-Abrams N.D."/>
            <person name="Andrianopoulos A."/>
        </authorList>
    </citation>
    <scope>NUCLEOTIDE SEQUENCE [LARGE SCALE GENOMIC DNA]</scope>
    <source>
        <strain evidence="4">ATCC 10500 / CBS 375.48 / QM 6759 / NRRL 1006</strain>
    </source>
</reference>
<dbReference type="GO" id="GO:0020037">
    <property type="term" value="F:heme binding"/>
    <property type="evidence" value="ECO:0007669"/>
    <property type="project" value="InterPro"/>
</dbReference>
<keyword evidence="3" id="KW-0560">Oxidoreductase</keyword>
<dbReference type="PRINTS" id="PR00385">
    <property type="entry name" value="P450"/>
</dbReference>